<keyword evidence="8" id="KW-1185">Reference proteome</keyword>
<dbReference type="PANTHER" id="PTHR43133:SF45">
    <property type="entry name" value="RNA POLYMERASE ECF-TYPE SIGMA FACTOR"/>
    <property type="match status" value="1"/>
</dbReference>
<evidence type="ECO:0000256" key="1">
    <source>
        <dbReference type="ARBA" id="ARBA00010641"/>
    </source>
</evidence>
<dbReference type="SUPFAM" id="SSF88659">
    <property type="entry name" value="Sigma3 and sigma4 domains of RNA polymerase sigma factors"/>
    <property type="match status" value="1"/>
</dbReference>
<dbReference type="InterPro" id="IPR036388">
    <property type="entry name" value="WH-like_DNA-bd_sf"/>
</dbReference>
<evidence type="ECO:0000313" key="7">
    <source>
        <dbReference type="EMBL" id="CDF80443.1"/>
    </source>
</evidence>
<dbReference type="InterPro" id="IPR007627">
    <property type="entry name" value="RNA_pol_sigma70_r2"/>
</dbReference>
<dbReference type="InterPro" id="IPR014284">
    <property type="entry name" value="RNA_pol_sigma-70_dom"/>
</dbReference>
<dbReference type="PANTHER" id="PTHR43133">
    <property type="entry name" value="RNA POLYMERASE ECF-TYPE SIGMA FACTO"/>
    <property type="match status" value="1"/>
</dbReference>
<keyword evidence="3" id="KW-0731">Sigma factor</keyword>
<dbReference type="InterPro" id="IPR013324">
    <property type="entry name" value="RNA_pol_sigma_r3/r4-like"/>
</dbReference>
<name>T2KPM3_FORAG</name>
<keyword evidence="4" id="KW-0804">Transcription</keyword>
<comment type="similarity">
    <text evidence="1">Belongs to the sigma-70 factor family. ECF subfamily.</text>
</comment>
<proteinExistence type="inferred from homology"/>
<evidence type="ECO:0000256" key="4">
    <source>
        <dbReference type="ARBA" id="ARBA00023163"/>
    </source>
</evidence>
<keyword evidence="2" id="KW-0805">Transcription regulation</keyword>
<sequence>MCKDLKDKYVELIQQNEGIIYKVINLHIDNTEDKKDLFQEILLQAWKSFPKFEERSSFTTWLYRVSLNTVFTFRKTTNKKVETSVESLPDIKSIELNEKPHELLYLLIKQLDKVDRTIMTLHLDSYKNKEIAEILGINVNHINVKIHRLKNQIIESYKKSTHG</sequence>
<dbReference type="Pfam" id="PF08281">
    <property type="entry name" value="Sigma70_r4_2"/>
    <property type="match status" value="1"/>
</dbReference>
<accession>T2KPM3</accession>
<reference evidence="7 8" key="1">
    <citation type="journal article" date="2013" name="Appl. Environ. Microbiol.">
        <title>The genome of the alga-associated marine flavobacterium Formosa agariphila KMM 3901T reveals a broad potential for degradation of algal polysaccharides.</title>
        <authorList>
            <person name="Mann A.J."/>
            <person name="Hahnke R.L."/>
            <person name="Huang S."/>
            <person name="Werner J."/>
            <person name="Xing P."/>
            <person name="Barbeyron T."/>
            <person name="Huettel B."/>
            <person name="Stueber K."/>
            <person name="Reinhardt R."/>
            <person name="Harder J."/>
            <person name="Gloeckner F.O."/>
            <person name="Amann R.I."/>
            <person name="Teeling H."/>
        </authorList>
    </citation>
    <scope>NUCLEOTIDE SEQUENCE [LARGE SCALE GENOMIC DNA]</scope>
    <source>
        <strain evidence="8">DSM 15362 / KCTC 12365 / LMG 23005 / KMM 3901</strain>
    </source>
</reference>
<dbReference type="InterPro" id="IPR039425">
    <property type="entry name" value="RNA_pol_sigma-70-like"/>
</dbReference>
<feature type="domain" description="RNA polymerase sigma factor 70 region 4 type 2" evidence="6">
    <location>
        <begin position="102"/>
        <end position="150"/>
    </location>
</feature>
<protein>
    <submittedName>
        <fullName evidence="7">RNA polymerase ECF-type sigma factor</fullName>
    </submittedName>
</protein>
<dbReference type="EMBL" id="HG315671">
    <property type="protein sequence ID" value="CDF80443.1"/>
    <property type="molecule type" value="Genomic_DNA"/>
</dbReference>
<dbReference type="OrthoDB" id="9780326at2"/>
<evidence type="ECO:0000259" key="5">
    <source>
        <dbReference type="Pfam" id="PF04542"/>
    </source>
</evidence>
<evidence type="ECO:0000259" key="6">
    <source>
        <dbReference type="Pfam" id="PF08281"/>
    </source>
</evidence>
<dbReference type="RefSeq" id="WP_038531660.1">
    <property type="nucleotide sequence ID" value="NZ_HG315671.1"/>
</dbReference>
<dbReference type="InterPro" id="IPR013249">
    <property type="entry name" value="RNA_pol_sigma70_r4_t2"/>
</dbReference>
<feature type="domain" description="RNA polymerase sigma-70 region 2" evidence="5">
    <location>
        <begin position="12"/>
        <end position="75"/>
    </location>
</feature>
<gene>
    <name evidence="7" type="ORF">BN863_27310</name>
</gene>
<dbReference type="HOGENOM" id="CLU_047691_3_3_10"/>
<dbReference type="Pfam" id="PF04542">
    <property type="entry name" value="Sigma70_r2"/>
    <property type="match status" value="1"/>
</dbReference>
<evidence type="ECO:0000256" key="3">
    <source>
        <dbReference type="ARBA" id="ARBA00023082"/>
    </source>
</evidence>
<dbReference type="NCBIfam" id="TIGR02937">
    <property type="entry name" value="sigma70-ECF"/>
    <property type="match status" value="1"/>
</dbReference>
<dbReference type="AlphaFoldDB" id="T2KPM3"/>
<organism evidence="7 8">
    <name type="scientific">Formosa agariphila (strain DSM 15362 / KCTC 12365 / LMG 23005 / KMM 3901 / M-2Alg 35-1)</name>
    <dbReference type="NCBI Taxonomy" id="1347342"/>
    <lineage>
        <taxon>Bacteria</taxon>
        <taxon>Pseudomonadati</taxon>
        <taxon>Bacteroidota</taxon>
        <taxon>Flavobacteriia</taxon>
        <taxon>Flavobacteriales</taxon>
        <taxon>Flavobacteriaceae</taxon>
        <taxon>Formosa</taxon>
    </lineage>
</organism>
<dbReference type="GO" id="GO:0003677">
    <property type="term" value="F:DNA binding"/>
    <property type="evidence" value="ECO:0007669"/>
    <property type="project" value="InterPro"/>
</dbReference>
<dbReference type="STRING" id="1347342.BN863_27310"/>
<evidence type="ECO:0000313" key="8">
    <source>
        <dbReference type="Proteomes" id="UP000016160"/>
    </source>
</evidence>
<dbReference type="InterPro" id="IPR013325">
    <property type="entry name" value="RNA_pol_sigma_r2"/>
</dbReference>
<evidence type="ECO:0000256" key="2">
    <source>
        <dbReference type="ARBA" id="ARBA00023015"/>
    </source>
</evidence>
<dbReference type="Gene3D" id="1.10.1740.10">
    <property type="match status" value="1"/>
</dbReference>
<dbReference type="SUPFAM" id="SSF88946">
    <property type="entry name" value="Sigma2 domain of RNA polymerase sigma factors"/>
    <property type="match status" value="1"/>
</dbReference>
<dbReference type="GO" id="GO:0006352">
    <property type="term" value="P:DNA-templated transcription initiation"/>
    <property type="evidence" value="ECO:0007669"/>
    <property type="project" value="InterPro"/>
</dbReference>
<dbReference type="Gene3D" id="1.10.10.10">
    <property type="entry name" value="Winged helix-like DNA-binding domain superfamily/Winged helix DNA-binding domain"/>
    <property type="match status" value="1"/>
</dbReference>
<dbReference type="Proteomes" id="UP000016160">
    <property type="component" value="Chromosome"/>
</dbReference>
<dbReference type="GO" id="GO:0016987">
    <property type="term" value="F:sigma factor activity"/>
    <property type="evidence" value="ECO:0007669"/>
    <property type="project" value="UniProtKB-KW"/>
</dbReference>
<dbReference type="eggNOG" id="COG1595">
    <property type="taxonomic scope" value="Bacteria"/>
</dbReference>
<dbReference type="PATRIC" id="fig|1347342.6.peg.2748"/>